<organism evidence="1 2">
    <name type="scientific">Panagrolaimus sp. JU765</name>
    <dbReference type="NCBI Taxonomy" id="591449"/>
    <lineage>
        <taxon>Eukaryota</taxon>
        <taxon>Metazoa</taxon>
        <taxon>Ecdysozoa</taxon>
        <taxon>Nematoda</taxon>
        <taxon>Chromadorea</taxon>
        <taxon>Rhabditida</taxon>
        <taxon>Tylenchina</taxon>
        <taxon>Panagrolaimomorpha</taxon>
        <taxon>Panagrolaimoidea</taxon>
        <taxon>Panagrolaimidae</taxon>
        <taxon>Panagrolaimus</taxon>
    </lineage>
</organism>
<dbReference type="Proteomes" id="UP000887576">
    <property type="component" value="Unplaced"/>
</dbReference>
<name>A0AC34QJ23_9BILA</name>
<proteinExistence type="predicted"/>
<dbReference type="WBParaSite" id="JU765_v2.g16866.t1">
    <property type="protein sequence ID" value="JU765_v2.g16866.t1"/>
    <property type="gene ID" value="JU765_v2.g16866"/>
</dbReference>
<accession>A0AC34QJ23</accession>
<protein>
    <submittedName>
        <fullName evidence="2">Uncharacterized protein</fullName>
    </submittedName>
</protein>
<sequence>MKFVILAFCALVVATVAIERGLENNLPRRDNNADIILGSFGKPPKGGHNQQQQQQQDQQQQDQQQDDNPIELDPQQHQDDDDCVSKDGKGGKQNCRPQKGKN</sequence>
<evidence type="ECO:0000313" key="1">
    <source>
        <dbReference type="Proteomes" id="UP000887576"/>
    </source>
</evidence>
<evidence type="ECO:0000313" key="2">
    <source>
        <dbReference type="WBParaSite" id="JU765_v2.g16866.t1"/>
    </source>
</evidence>
<reference evidence="2" key="1">
    <citation type="submission" date="2022-11" db="UniProtKB">
        <authorList>
            <consortium name="WormBaseParasite"/>
        </authorList>
    </citation>
    <scope>IDENTIFICATION</scope>
</reference>